<gene>
    <name evidence="2" type="ORF">BU16DRAFT_554089</name>
</gene>
<evidence type="ECO:0000256" key="1">
    <source>
        <dbReference type="SAM" id="MobiDB-lite"/>
    </source>
</evidence>
<protein>
    <submittedName>
        <fullName evidence="2">Uncharacterized protein</fullName>
    </submittedName>
</protein>
<keyword evidence="3" id="KW-1185">Reference proteome</keyword>
<evidence type="ECO:0000313" key="2">
    <source>
        <dbReference type="EMBL" id="KAF2502026.1"/>
    </source>
</evidence>
<organism evidence="2 3">
    <name type="scientific">Lophium mytilinum</name>
    <dbReference type="NCBI Taxonomy" id="390894"/>
    <lineage>
        <taxon>Eukaryota</taxon>
        <taxon>Fungi</taxon>
        <taxon>Dikarya</taxon>
        <taxon>Ascomycota</taxon>
        <taxon>Pezizomycotina</taxon>
        <taxon>Dothideomycetes</taxon>
        <taxon>Pleosporomycetidae</taxon>
        <taxon>Mytilinidiales</taxon>
        <taxon>Mytilinidiaceae</taxon>
        <taxon>Lophium</taxon>
    </lineage>
</organism>
<feature type="region of interest" description="Disordered" evidence="1">
    <location>
        <begin position="1"/>
        <end position="21"/>
    </location>
</feature>
<dbReference type="AlphaFoldDB" id="A0A6A6RCD0"/>
<dbReference type="EMBL" id="MU004181">
    <property type="protein sequence ID" value="KAF2502026.1"/>
    <property type="molecule type" value="Genomic_DNA"/>
</dbReference>
<proteinExistence type="predicted"/>
<dbReference type="Proteomes" id="UP000799750">
    <property type="component" value="Unassembled WGS sequence"/>
</dbReference>
<evidence type="ECO:0000313" key="3">
    <source>
        <dbReference type="Proteomes" id="UP000799750"/>
    </source>
</evidence>
<sequence>MILKDYAAGGSPPKYPMPTASISRDPASSYLRLRIYRQSKNADHKLSRLLTAFIDPLRATCAHKSDTGVQDQSVRLPQKACLLPRDHEPRLDETLAPTKRIRRPRTLDKIDHPGMANPRSPTFRGSAEAGCMLLAKALAEISGHLLIRSYGTSIPRFTKRPDNNDIGSKAEVVSFGDGKRVEKVTSGQPAAVAAPLEDIKKVVTLLDQALIERLTPTMRKFLLVGKAAAKKITTLRFSRRLSQDAGMGHHPPSGHLRDILTTVLAECRRAPDRSYFRPSSFLILLLVIHASANSLLWAPLPGTMHRARFPITRRRLDSLEPDSA</sequence>
<accession>A0A6A6RCD0</accession>
<name>A0A6A6RCD0_9PEZI</name>
<reference evidence="2" key="1">
    <citation type="journal article" date="2020" name="Stud. Mycol.">
        <title>101 Dothideomycetes genomes: a test case for predicting lifestyles and emergence of pathogens.</title>
        <authorList>
            <person name="Haridas S."/>
            <person name="Albert R."/>
            <person name="Binder M."/>
            <person name="Bloem J."/>
            <person name="Labutti K."/>
            <person name="Salamov A."/>
            <person name="Andreopoulos B."/>
            <person name="Baker S."/>
            <person name="Barry K."/>
            <person name="Bills G."/>
            <person name="Bluhm B."/>
            <person name="Cannon C."/>
            <person name="Castanera R."/>
            <person name="Culley D."/>
            <person name="Daum C."/>
            <person name="Ezra D."/>
            <person name="Gonzalez J."/>
            <person name="Henrissat B."/>
            <person name="Kuo A."/>
            <person name="Liang C."/>
            <person name="Lipzen A."/>
            <person name="Lutzoni F."/>
            <person name="Magnuson J."/>
            <person name="Mondo S."/>
            <person name="Nolan M."/>
            <person name="Ohm R."/>
            <person name="Pangilinan J."/>
            <person name="Park H.-J."/>
            <person name="Ramirez L."/>
            <person name="Alfaro M."/>
            <person name="Sun H."/>
            <person name="Tritt A."/>
            <person name="Yoshinaga Y."/>
            <person name="Zwiers L.-H."/>
            <person name="Turgeon B."/>
            <person name="Goodwin S."/>
            <person name="Spatafora J."/>
            <person name="Crous P."/>
            <person name="Grigoriev I."/>
        </authorList>
    </citation>
    <scope>NUCLEOTIDE SEQUENCE</scope>
    <source>
        <strain evidence="2">CBS 269.34</strain>
    </source>
</reference>